<accession>A0A2S6CQ21</accession>
<name>A0A2S6CQ21_9CYAN</name>
<keyword evidence="2" id="KW-0812">Transmembrane</keyword>
<feature type="coiled-coil region" evidence="1">
    <location>
        <begin position="12"/>
        <end position="39"/>
    </location>
</feature>
<evidence type="ECO:0000313" key="3">
    <source>
        <dbReference type="EMBL" id="PPJ61730.1"/>
    </source>
</evidence>
<feature type="coiled-coil region" evidence="1">
    <location>
        <begin position="70"/>
        <end position="141"/>
    </location>
</feature>
<comment type="caution">
    <text evidence="3">The sequence shown here is derived from an EMBL/GenBank/DDBJ whole genome shotgun (WGS) entry which is preliminary data.</text>
</comment>
<dbReference type="EMBL" id="PGEM01000179">
    <property type="protein sequence ID" value="PPJ61730.1"/>
    <property type="molecule type" value="Genomic_DNA"/>
</dbReference>
<keyword evidence="2" id="KW-1133">Transmembrane helix</keyword>
<dbReference type="RefSeq" id="WP_104389355.1">
    <property type="nucleotide sequence ID" value="NZ_PGEM01000179.1"/>
</dbReference>
<feature type="transmembrane region" description="Helical" evidence="2">
    <location>
        <begin position="167"/>
        <end position="185"/>
    </location>
</feature>
<keyword evidence="1" id="KW-0175">Coiled coil</keyword>
<gene>
    <name evidence="3" type="ORF">CUN59_19300</name>
</gene>
<evidence type="ECO:0000256" key="1">
    <source>
        <dbReference type="SAM" id="Coils"/>
    </source>
</evidence>
<evidence type="ECO:0000256" key="2">
    <source>
        <dbReference type="SAM" id="Phobius"/>
    </source>
</evidence>
<reference evidence="3 4" key="1">
    <citation type="submission" date="2018-02" db="EMBL/GenBank/DDBJ databases">
        <title>Discovery of a pederin family compound in a non-symbiotic bloom-forming cyanobacterium.</title>
        <authorList>
            <person name="Kust A."/>
            <person name="Mares J."/>
            <person name="Jokela J."/>
            <person name="Urajova P."/>
            <person name="Hajek J."/>
            <person name="Saurav K."/>
            <person name="Voracova K."/>
            <person name="Fewer D.P."/>
            <person name="Haapaniemi E."/>
            <person name="Permi P."/>
            <person name="Rehakova K."/>
            <person name="Sivonen K."/>
            <person name="Hrouzek P."/>
        </authorList>
    </citation>
    <scope>NUCLEOTIDE SEQUENCE [LARGE SCALE GENOMIC DNA]</scope>
    <source>
        <strain evidence="3 4">CHARLIE-1</strain>
    </source>
</reference>
<evidence type="ECO:0000313" key="4">
    <source>
        <dbReference type="Proteomes" id="UP000239589"/>
    </source>
</evidence>
<sequence length="191" mass="22389">MNPNRPTDLQIAQDLEKLAEVIHESIERAENTLQQIKKVNEVNTLIARIDGSCEELLKAQETVKRTQDRTSNHLQEVKAIEQRLNNLKKIPKQLEEIGVSETFLQELNSLLDNVNHVKKETQNTRLELRNLQEELLSTKQQMIAVQNFENYLQDLQNIRNRRQLWKWLKNELGFVGIVVYILSLITPTRKQ</sequence>
<keyword evidence="2" id="KW-0472">Membrane</keyword>
<dbReference type="AlphaFoldDB" id="A0A2S6CQ21"/>
<protein>
    <submittedName>
        <fullName evidence="3">Uncharacterized protein</fullName>
    </submittedName>
</protein>
<proteinExistence type="predicted"/>
<keyword evidence="4" id="KW-1185">Reference proteome</keyword>
<dbReference type="OrthoDB" id="510139at2"/>
<dbReference type="Proteomes" id="UP000239589">
    <property type="component" value="Unassembled WGS sequence"/>
</dbReference>
<organism evidence="3 4">
    <name type="scientific">Cuspidothrix issatschenkoi CHARLIE-1</name>
    <dbReference type="NCBI Taxonomy" id="2052836"/>
    <lineage>
        <taxon>Bacteria</taxon>
        <taxon>Bacillati</taxon>
        <taxon>Cyanobacteriota</taxon>
        <taxon>Cyanophyceae</taxon>
        <taxon>Nostocales</taxon>
        <taxon>Aphanizomenonaceae</taxon>
        <taxon>Cuspidothrix</taxon>
    </lineage>
</organism>